<dbReference type="AlphaFoldDB" id="A0A0G1QNK6"/>
<dbReference type="PROSITE" id="PS51459">
    <property type="entry name" value="FIDO"/>
    <property type="match status" value="1"/>
</dbReference>
<comment type="caution">
    <text evidence="4">The sequence shown here is derived from an EMBL/GenBank/DDBJ whole genome shotgun (WGS) entry which is preliminary data.</text>
</comment>
<accession>A0A0G1QNK6</accession>
<dbReference type="PANTHER" id="PTHR13504:SF38">
    <property type="entry name" value="FIDO DOMAIN-CONTAINING PROTEIN"/>
    <property type="match status" value="1"/>
</dbReference>
<dbReference type="Pfam" id="PF08220">
    <property type="entry name" value="HTH_DeoR"/>
    <property type="match status" value="1"/>
</dbReference>
<dbReference type="GO" id="GO:0003700">
    <property type="term" value="F:DNA-binding transcription factor activity"/>
    <property type="evidence" value="ECO:0007669"/>
    <property type="project" value="InterPro"/>
</dbReference>
<evidence type="ECO:0000256" key="2">
    <source>
        <dbReference type="ARBA" id="ARBA00023163"/>
    </source>
</evidence>
<dbReference type="InterPro" id="IPR036597">
    <property type="entry name" value="Fido-like_dom_sf"/>
</dbReference>
<gene>
    <name evidence="4" type="ORF">UX13_C0017G0002</name>
</gene>
<reference evidence="4 5" key="1">
    <citation type="journal article" date="2015" name="Nature">
        <title>rRNA introns, odd ribosomes, and small enigmatic genomes across a large radiation of phyla.</title>
        <authorList>
            <person name="Brown C.T."/>
            <person name="Hug L.A."/>
            <person name="Thomas B.C."/>
            <person name="Sharon I."/>
            <person name="Castelle C.J."/>
            <person name="Singh A."/>
            <person name="Wilkins M.J."/>
            <person name="Williams K.H."/>
            <person name="Banfield J.F."/>
        </authorList>
    </citation>
    <scope>NUCLEOTIDE SEQUENCE [LARGE SCALE GENOMIC DNA]</scope>
</reference>
<organism evidence="4 5">
    <name type="scientific">Candidatus Woesebacteria bacterium GW2011_GWB1_45_5</name>
    <dbReference type="NCBI Taxonomy" id="1618581"/>
    <lineage>
        <taxon>Bacteria</taxon>
        <taxon>Candidatus Woeseibacteriota</taxon>
    </lineage>
</organism>
<dbReference type="Gene3D" id="1.10.10.10">
    <property type="entry name" value="Winged helix-like DNA-binding domain superfamily/Winged helix DNA-binding domain"/>
    <property type="match status" value="1"/>
</dbReference>
<dbReference type="InterPro" id="IPR040198">
    <property type="entry name" value="Fido_containing"/>
</dbReference>
<dbReference type="SUPFAM" id="SSF140931">
    <property type="entry name" value="Fic-like"/>
    <property type="match status" value="1"/>
</dbReference>
<dbReference type="InterPro" id="IPR003812">
    <property type="entry name" value="Fido"/>
</dbReference>
<dbReference type="Gene3D" id="1.10.3290.10">
    <property type="entry name" value="Fido-like domain"/>
    <property type="match status" value="1"/>
</dbReference>
<dbReference type="SUPFAM" id="SSF46785">
    <property type="entry name" value="Winged helix' DNA-binding domain"/>
    <property type="match status" value="1"/>
</dbReference>
<dbReference type="InterPro" id="IPR001034">
    <property type="entry name" value="DeoR_HTH"/>
</dbReference>
<dbReference type="PANTHER" id="PTHR13504">
    <property type="entry name" value="FIDO DOMAIN-CONTAINING PROTEIN DDB_G0283145"/>
    <property type="match status" value="1"/>
</dbReference>
<proteinExistence type="predicted"/>
<keyword evidence="2" id="KW-0804">Transcription</keyword>
<dbReference type="EMBL" id="LCLA01000017">
    <property type="protein sequence ID" value="KKU10210.1"/>
    <property type="molecule type" value="Genomic_DNA"/>
</dbReference>
<dbReference type="InterPro" id="IPR036388">
    <property type="entry name" value="WH-like_DNA-bd_sf"/>
</dbReference>
<evidence type="ECO:0000313" key="4">
    <source>
        <dbReference type="EMBL" id="KKU10210.1"/>
    </source>
</evidence>
<feature type="domain" description="Fido" evidence="3">
    <location>
        <begin position="104"/>
        <end position="225"/>
    </location>
</feature>
<dbReference type="Proteomes" id="UP000034329">
    <property type="component" value="Unassembled WGS sequence"/>
</dbReference>
<keyword evidence="1" id="KW-0805">Transcription regulation</keyword>
<dbReference type="InterPro" id="IPR036390">
    <property type="entry name" value="WH_DNA-bd_sf"/>
</dbReference>
<evidence type="ECO:0000256" key="1">
    <source>
        <dbReference type="ARBA" id="ARBA00023015"/>
    </source>
</evidence>
<sequence length="321" mass="37244">MSVLAYNISDQLKKNLDTIDSVRTRIHLLPLSPKEELHFRWEGLAEKIYWSLILAQVEISKELVLKVLSETPSKKLNLLQRDILNYKKAFDYIRYEWLGSKIKITNATIKKLYDIACRPTLGSSDITFKSKRQVIDRFLEYLQTGNEHPIIQAGVAYIQTYLISPYTDGVGRLSRLVAYLFLYRYGYDFRGFLVFEEFMRKDLVALREARESVSKRNTLTLWLEYWAYALGVQADKALRNVSTGTYSTQARSSLWKLNRRQKEIVSLLDNPDVKMTNRQVQAKFSVSQITASRDLSKLTNLGLLVARGNGRSRFYLRGPLF</sequence>
<evidence type="ECO:0000313" key="5">
    <source>
        <dbReference type="Proteomes" id="UP000034329"/>
    </source>
</evidence>
<protein>
    <recommendedName>
        <fullName evidence="3">Fido domain-containing protein</fullName>
    </recommendedName>
</protein>
<name>A0A0G1QNK6_9BACT</name>
<evidence type="ECO:0000259" key="3">
    <source>
        <dbReference type="PROSITE" id="PS51459"/>
    </source>
</evidence>